<dbReference type="InterPro" id="IPR039369">
    <property type="entry name" value="LacA-like"/>
</dbReference>
<organism evidence="2 3">
    <name type="scientific">Fusicatenibacter faecihominis</name>
    <dbReference type="NCBI Taxonomy" id="2881276"/>
    <lineage>
        <taxon>Bacteria</taxon>
        <taxon>Bacillati</taxon>
        <taxon>Bacillota</taxon>
        <taxon>Clostridia</taxon>
        <taxon>Lachnospirales</taxon>
        <taxon>Lachnospiraceae</taxon>
        <taxon>Fusicatenibacter</taxon>
    </lineage>
</organism>
<dbReference type="GO" id="GO:0008870">
    <property type="term" value="F:galactoside O-acetyltransferase activity"/>
    <property type="evidence" value="ECO:0007669"/>
    <property type="project" value="TreeGrafter"/>
</dbReference>
<evidence type="ECO:0000313" key="2">
    <source>
        <dbReference type="EMBL" id="MCC2191098.1"/>
    </source>
</evidence>
<dbReference type="Gene3D" id="2.160.10.10">
    <property type="entry name" value="Hexapeptide repeat proteins"/>
    <property type="match status" value="1"/>
</dbReference>
<dbReference type="PANTHER" id="PTHR43017:SF1">
    <property type="entry name" value="ACETYLTRANSFERASE YJL218W-RELATED"/>
    <property type="match status" value="1"/>
</dbReference>
<dbReference type="EC" id="2.3.1.-" evidence="1"/>
<dbReference type="PANTHER" id="PTHR43017">
    <property type="entry name" value="GALACTOSIDE O-ACETYLTRANSFERASE"/>
    <property type="match status" value="1"/>
</dbReference>
<evidence type="ECO:0000256" key="1">
    <source>
        <dbReference type="RuleBase" id="RU367021"/>
    </source>
</evidence>
<accession>A0AAE3J7G0</accession>
<sequence>MDMKKRRDMQLLYVADEAIMEEQSVCRKKLQKLNFMDRSDFDGVAETVKDLFGKTGKDCTVNPPFYCDYGSHIEVGENFFANYNCLTKTSHTDMVWEVLVR</sequence>
<keyword evidence="3" id="KW-1185">Reference proteome</keyword>
<dbReference type="AlphaFoldDB" id="A0AAE3J7G0"/>
<proteinExistence type="inferred from homology"/>
<evidence type="ECO:0000313" key="3">
    <source>
        <dbReference type="Proteomes" id="UP001197875"/>
    </source>
</evidence>
<keyword evidence="1" id="KW-0012">Acyltransferase</keyword>
<protein>
    <recommendedName>
        <fullName evidence="1">Acetyltransferase</fullName>
        <ecNumber evidence="1">2.3.1.-</ecNumber>
    </recommendedName>
</protein>
<keyword evidence="1" id="KW-0808">Transferase</keyword>
<gene>
    <name evidence="2" type="ORF">LKD71_15070</name>
</gene>
<comment type="similarity">
    <text evidence="1">Belongs to the transferase hexapeptide repeat family.</text>
</comment>
<dbReference type="RefSeq" id="WP_227616067.1">
    <property type="nucleotide sequence ID" value="NZ_JAJEPR010000037.1"/>
</dbReference>
<reference evidence="2 3" key="1">
    <citation type="submission" date="2021-10" db="EMBL/GenBank/DDBJ databases">
        <title>Anaerobic single-cell dispensing facilitates the cultivation of human gut bacteria.</title>
        <authorList>
            <person name="Afrizal A."/>
        </authorList>
    </citation>
    <scope>NUCLEOTIDE SEQUENCE [LARGE SCALE GENOMIC DNA]</scope>
    <source>
        <strain evidence="2 3">CLA-AA-H277</strain>
    </source>
</reference>
<dbReference type="Proteomes" id="UP001197875">
    <property type="component" value="Unassembled WGS sequence"/>
</dbReference>
<dbReference type="InterPro" id="IPR011004">
    <property type="entry name" value="Trimer_LpxA-like_sf"/>
</dbReference>
<comment type="caution">
    <text evidence="2">The sequence shown here is derived from an EMBL/GenBank/DDBJ whole genome shotgun (WGS) entry which is preliminary data.</text>
</comment>
<name>A0AAE3J7G0_9FIRM</name>
<dbReference type="SUPFAM" id="SSF51161">
    <property type="entry name" value="Trimeric LpxA-like enzymes"/>
    <property type="match status" value="1"/>
</dbReference>
<dbReference type="EMBL" id="JAJEPR010000037">
    <property type="protein sequence ID" value="MCC2191098.1"/>
    <property type="molecule type" value="Genomic_DNA"/>
</dbReference>